<comment type="subcellular location">
    <subcellularLocation>
        <location evidence="1">Membrane</location>
        <topology evidence="1">Multi-pass membrane protein</topology>
    </subcellularLocation>
</comment>
<feature type="disulfide bond" evidence="7">
    <location>
        <begin position="163"/>
        <end position="172"/>
    </location>
</feature>
<feature type="transmembrane region" description="Helical" evidence="10">
    <location>
        <begin position="491"/>
        <end position="513"/>
    </location>
</feature>
<feature type="transmembrane region" description="Helical" evidence="10">
    <location>
        <begin position="240"/>
        <end position="263"/>
    </location>
</feature>
<dbReference type="GO" id="GO:0030424">
    <property type="term" value="C:axon"/>
    <property type="evidence" value="ECO:0007669"/>
    <property type="project" value="TreeGrafter"/>
</dbReference>
<sequence>MATNGTKVADGQISTEVDASITNDKPKTLVVKVQKKKTDLPDRDTWKGKFDFLMSCVGYAIGLGNVWRFPYLCGKNGGGAFLIPYFLTLIFAGVPLFLLECSLGQYTSIGGLGVWKLAPMFKGVGLAAAVLSFWLNIYYIVIISWALYYLYNSFTTTLPWKHCENPWNTDRCFSNYTLANTTNMTSAVVEFWERNMHQMTDGLEKPGQIRWPLAITLAIAWILVYFCIWKGVGWTGKVVYFSATYPYVMLLILFFRGVTLPGAKEGILFYITPNFSKLSDSEVWLDAATQIFFSYGLGLGSLIALGSYNPFHNNVYRDSIIVCCINSCTSMFAGFVIFSIVGFMANVTKRPIADVAASGPGLAFLAYPEAVTQLPISPLWAILFFSMLLMLGIDSQFCTVEGFITALVDEFPKLLRNRRELFIAVVCIVSYVIGLSNITQVWSLEECHLQPSPGTKGTLFSRAGCKGRPEGQVNPEKTLEHRTRWKSHPNLLFCCILQGVFLFSAVQMTPLTMGSYVFPKWGQGVGWFMALSSMVLIPGYMAYMFLTLKGSLKQRIQVMIQPSEDITHPENGPDQAQQSNSANKEAYI</sequence>
<feature type="binding site" evidence="6">
    <location>
        <position position="60"/>
    </location>
    <ligand>
        <name>Na(+)</name>
        <dbReference type="ChEBI" id="CHEBI:29101"/>
        <label>1</label>
    </ligand>
</feature>
<dbReference type="GO" id="GO:0005886">
    <property type="term" value="C:plasma membrane"/>
    <property type="evidence" value="ECO:0007669"/>
    <property type="project" value="InterPro"/>
</dbReference>
<keyword evidence="2 8" id="KW-0813">Transport</keyword>
<dbReference type="GO" id="GO:0006836">
    <property type="term" value="P:neurotransmitter transport"/>
    <property type="evidence" value="ECO:0007669"/>
    <property type="project" value="InterPro"/>
</dbReference>
<dbReference type="InterPro" id="IPR037272">
    <property type="entry name" value="SNS_sf"/>
</dbReference>
<feature type="binding site" evidence="6">
    <location>
        <position position="326"/>
    </location>
    <ligand>
        <name>Na(+)</name>
        <dbReference type="ChEBI" id="CHEBI:29101"/>
        <label>1</label>
    </ligand>
</feature>
<dbReference type="InterPro" id="IPR000175">
    <property type="entry name" value="Na/ntran_symport"/>
</dbReference>
<feature type="binding site" evidence="6">
    <location>
        <position position="294"/>
    </location>
    <ligand>
        <name>Na(+)</name>
        <dbReference type="ChEBI" id="CHEBI:29101"/>
        <label>1</label>
    </ligand>
</feature>
<feature type="region of interest" description="Disordered" evidence="9">
    <location>
        <begin position="565"/>
        <end position="588"/>
    </location>
</feature>
<keyword evidence="6" id="KW-0479">Metal-binding</keyword>
<keyword evidence="5 10" id="KW-0472">Membrane</keyword>
<dbReference type="PROSITE" id="PS50267">
    <property type="entry name" value="NA_NEUROTRAN_SYMP_3"/>
    <property type="match status" value="1"/>
</dbReference>
<dbReference type="Proteomes" id="UP000518305">
    <property type="component" value="Unassembled WGS sequence"/>
</dbReference>
<feature type="transmembrane region" description="Helical" evidence="10">
    <location>
        <begin position="283"/>
        <end position="308"/>
    </location>
</feature>
<evidence type="ECO:0000256" key="2">
    <source>
        <dbReference type="ARBA" id="ARBA00022448"/>
    </source>
</evidence>
<feature type="transmembrane region" description="Helical" evidence="10">
    <location>
        <begin position="52"/>
        <end position="70"/>
    </location>
</feature>
<dbReference type="EMBL" id="VWZJ01005416">
    <property type="protein sequence ID" value="NXG59106.1"/>
    <property type="molecule type" value="Genomic_DNA"/>
</dbReference>
<name>A0A7K9D2G7_9AVES</name>
<feature type="transmembrane region" description="Helical" evidence="10">
    <location>
        <begin position="82"/>
        <end position="103"/>
    </location>
</feature>
<accession>A0A7K9D2G7</accession>
<feature type="non-terminal residue" evidence="11">
    <location>
        <position position="588"/>
    </location>
</feature>
<dbReference type="PRINTS" id="PR00176">
    <property type="entry name" value="NANEUSMPORT"/>
</dbReference>
<dbReference type="AlphaFoldDB" id="A0A7K9D2G7"/>
<dbReference type="PANTHER" id="PTHR11616">
    <property type="entry name" value="SODIUM/CHLORIDE DEPENDENT TRANSPORTER"/>
    <property type="match status" value="1"/>
</dbReference>
<feature type="non-terminal residue" evidence="11">
    <location>
        <position position="1"/>
    </location>
</feature>
<evidence type="ECO:0000256" key="8">
    <source>
        <dbReference type="RuleBase" id="RU003732"/>
    </source>
</evidence>
<comment type="similarity">
    <text evidence="8">Belongs to the sodium:neurotransmitter symporter (SNF) (TC 2.A.22) family.</text>
</comment>
<feature type="binding site" evidence="6">
    <location>
        <position position="65"/>
    </location>
    <ligand>
        <name>Na(+)</name>
        <dbReference type="ChEBI" id="CHEBI:29101"/>
        <label>1</label>
    </ligand>
</feature>
<keyword evidence="12" id="KW-1185">Reference proteome</keyword>
<keyword evidence="6" id="KW-0915">Sodium</keyword>
<dbReference type="GO" id="GO:0046872">
    <property type="term" value="F:metal ion binding"/>
    <property type="evidence" value="ECO:0007669"/>
    <property type="project" value="UniProtKB-KW"/>
</dbReference>
<reference evidence="11 12" key="1">
    <citation type="submission" date="2019-09" db="EMBL/GenBank/DDBJ databases">
        <title>Bird 10,000 Genomes (B10K) Project - Family phase.</title>
        <authorList>
            <person name="Zhang G."/>
        </authorList>
    </citation>
    <scope>NUCLEOTIDE SEQUENCE [LARGE SCALE GENOMIC DNA]</scope>
    <source>
        <strain evidence="11">B10K-DU-001-23</strain>
        <tissue evidence="11">Muscle</tissue>
    </source>
</reference>
<evidence type="ECO:0000256" key="7">
    <source>
        <dbReference type="PIRSR" id="PIRSR600175-2"/>
    </source>
</evidence>
<feature type="transmembrane region" description="Helical" evidence="10">
    <location>
        <begin position="209"/>
        <end position="228"/>
    </location>
</feature>
<evidence type="ECO:0000256" key="5">
    <source>
        <dbReference type="ARBA" id="ARBA00023136"/>
    </source>
</evidence>
<feature type="compositionally biased region" description="Polar residues" evidence="9">
    <location>
        <begin position="574"/>
        <end position="588"/>
    </location>
</feature>
<feature type="transmembrane region" description="Helical" evidence="10">
    <location>
        <begin position="124"/>
        <end position="151"/>
    </location>
</feature>
<evidence type="ECO:0000256" key="1">
    <source>
        <dbReference type="ARBA" id="ARBA00004141"/>
    </source>
</evidence>
<comment type="caution">
    <text evidence="11">The sequence shown here is derived from an EMBL/GenBank/DDBJ whole genome shotgun (WGS) entry which is preliminary data.</text>
</comment>
<proteinExistence type="inferred from homology"/>
<dbReference type="OrthoDB" id="6581954at2759"/>
<dbReference type="InterPro" id="IPR002980">
    <property type="entry name" value="Na/ntran_symport_GABA_GAT1"/>
</dbReference>
<gene>
    <name evidence="11" type="primary">Slc6a1_0</name>
    <name evidence="11" type="ORF">HEMCOM_R01712</name>
</gene>
<dbReference type="GO" id="GO:0005332">
    <property type="term" value="F:gamma-aminobutyric acid:sodium:chloride symporter activity"/>
    <property type="evidence" value="ECO:0007669"/>
    <property type="project" value="InterPro"/>
</dbReference>
<feature type="binding site" evidence="6">
    <location>
        <position position="395"/>
    </location>
    <ligand>
        <name>Na(+)</name>
        <dbReference type="ChEBI" id="CHEBI:29101"/>
        <label>1</label>
    </ligand>
</feature>
<feature type="binding site" evidence="6">
    <location>
        <position position="58"/>
    </location>
    <ligand>
        <name>Na(+)</name>
        <dbReference type="ChEBI" id="CHEBI:29101"/>
        <label>1</label>
    </ligand>
</feature>
<feature type="binding site" evidence="6">
    <location>
        <position position="394"/>
    </location>
    <ligand>
        <name>Na(+)</name>
        <dbReference type="ChEBI" id="CHEBI:29101"/>
        <label>1</label>
    </ligand>
</feature>
<dbReference type="GO" id="GO:0009986">
    <property type="term" value="C:cell surface"/>
    <property type="evidence" value="ECO:0007669"/>
    <property type="project" value="TreeGrafter"/>
</dbReference>
<organism evidence="11 12">
    <name type="scientific">Hemiprocne comata</name>
    <dbReference type="NCBI Taxonomy" id="243314"/>
    <lineage>
        <taxon>Eukaryota</taxon>
        <taxon>Metazoa</taxon>
        <taxon>Chordata</taxon>
        <taxon>Craniata</taxon>
        <taxon>Vertebrata</taxon>
        <taxon>Euteleostomi</taxon>
        <taxon>Archelosauria</taxon>
        <taxon>Archosauria</taxon>
        <taxon>Dinosauria</taxon>
        <taxon>Saurischia</taxon>
        <taxon>Theropoda</taxon>
        <taxon>Coelurosauria</taxon>
        <taxon>Aves</taxon>
        <taxon>Neognathae</taxon>
        <taxon>Neoaves</taxon>
        <taxon>Strisores</taxon>
        <taxon>Apodiformes</taxon>
        <taxon>Apodidae</taxon>
        <taxon>Hemiprocninae</taxon>
        <taxon>Hemiprocne</taxon>
    </lineage>
</organism>
<feature type="transmembrane region" description="Helical" evidence="10">
    <location>
        <begin position="320"/>
        <end position="345"/>
    </location>
</feature>
<dbReference type="Pfam" id="PF00209">
    <property type="entry name" value="SNF"/>
    <property type="match status" value="2"/>
</dbReference>
<keyword evidence="7" id="KW-1015">Disulfide bond</keyword>
<keyword evidence="3 8" id="KW-0812">Transmembrane</keyword>
<dbReference type="NCBIfam" id="NF037979">
    <property type="entry name" value="Na_transp"/>
    <property type="match status" value="1"/>
</dbReference>
<evidence type="ECO:0000313" key="11">
    <source>
        <dbReference type="EMBL" id="NXG59106.1"/>
    </source>
</evidence>
<dbReference type="SUPFAM" id="SSF161070">
    <property type="entry name" value="SNF-like"/>
    <property type="match status" value="1"/>
</dbReference>
<feature type="binding site" evidence="6">
    <location>
        <position position="391"/>
    </location>
    <ligand>
        <name>Na(+)</name>
        <dbReference type="ChEBI" id="CHEBI:29101"/>
        <label>1</label>
    </ligand>
</feature>
<feature type="transmembrane region" description="Helical" evidence="10">
    <location>
        <begin position="374"/>
        <end position="393"/>
    </location>
</feature>
<dbReference type="PROSITE" id="PS00754">
    <property type="entry name" value="NA_NEUROTRAN_SYMP_2"/>
    <property type="match status" value="1"/>
</dbReference>
<evidence type="ECO:0000256" key="4">
    <source>
        <dbReference type="ARBA" id="ARBA00022989"/>
    </source>
</evidence>
<dbReference type="PROSITE" id="PS00610">
    <property type="entry name" value="NA_NEUROTRAN_SYMP_1"/>
    <property type="match status" value="1"/>
</dbReference>
<evidence type="ECO:0000256" key="9">
    <source>
        <dbReference type="SAM" id="MobiDB-lite"/>
    </source>
</evidence>
<keyword evidence="8" id="KW-0769">Symport</keyword>
<evidence type="ECO:0000256" key="10">
    <source>
        <dbReference type="SAM" id="Phobius"/>
    </source>
</evidence>
<dbReference type="PRINTS" id="PR01195">
    <property type="entry name" value="GAT1TRNSPORT"/>
</dbReference>
<evidence type="ECO:0000256" key="6">
    <source>
        <dbReference type="PIRSR" id="PIRSR600175-1"/>
    </source>
</evidence>
<protein>
    <recommendedName>
        <fullName evidence="8">Transporter</fullName>
    </recommendedName>
</protein>
<dbReference type="PANTHER" id="PTHR11616:SF138">
    <property type="entry name" value="SODIUM- AND CHLORIDE-DEPENDENT GABA TRANSPORTER 1"/>
    <property type="match status" value="1"/>
</dbReference>
<evidence type="ECO:0000313" key="12">
    <source>
        <dbReference type="Proteomes" id="UP000518305"/>
    </source>
</evidence>
<evidence type="ECO:0000256" key="3">
    <source>
        <dbReference type="ARBA" id="ARBA00022692"/>
    </source>
</evidence>
<keyword evidence="4 10" id="KW-1133">Transmembrane helix</keyword>
<feature type="transmembrane region" description="Helical" evidence="10">
    <location>
        <begin position="525"/>
        <end position="546"/>
    </location>
</feature>